<dbReference type="InterPro" id="IPR050300">
    <property type="entry name" value="GDXG_lipolytic_enzyme"/>
</dbReference>
<evidence type="ECO:0000256" key="3">
    <source>
        <dbReference type="SAM" id="SignalP"/>
    </source>
</evidence>
<dbReference type="GO" id="GO:0004806">
    <property type="term" value="F:triacylglycerol lipase activity"/>
    <property type="evidence" value="ECO:0007669"/>
    <property type="project" value="TreeGrafter"/>
</dbReference>
<dbReference type="InterPro" id="IPR013094">
    <property type="entry name" value="AB_hydrolase_3"/>
</dbReference>
<protein>
    <submittedName>
        <fullName evidence="5">Alpha/beta hydrolase</fullName>
    </submittedName>
</protein>
<dbReference type="SUPFAM" id="SSF53474">
    <property type="entry name" value="alpha/beta-Hydrolases"/>
    <property type="match status" value="1"/>
</dbReference>
<evidence type="ECO:0000256" key="1">
    <source>
        <dbReference type="ARBA" id="ARBA00010515"/>
    </source>
</evidence>
<comment type="caution">
    <text evidence="5">The sequence shown here is derived from an EMBL/GenBank/DDBJ whole genome shotgun (WGS) entry which is preliminary data.</text>
</comment>
<keyword evidence="2 5" id="KW-0378">Hydrolase</keyword>
<reference evidence="5 6" key="1">
    <citation type="submission" date="2019-04" db="EMBL/GenBank/DDBJ databases">
        <title>Microbes associate with the intestines of laboratory mice.</title>
        <authorList>
            <person name="Navarre W."/>
            <person name="Wong E."/>
            <person name="Huang K."/>
            <person name="Tropini C."/>
            <person name="Ng K."/>
            <person name="Yu B."/>
        </authorList>
    </citation>
    <scope>NUCLEOTIDE SEQUENCE [LARGE SCALE GENOMIC DNA]</scope>
    <source>
        <strain evidence="5 6">NM62_B4-13</strain>
    </source>
</reference>
<dbReference type="OrthoDB" id="9806180at2"/>
<evidence type="ECO:0000256" key="2">
    <source>
        <dbReference type="ARBA" id="ARBA00022801"/>
    </source>
</evidence>
<evidence type="ECO:0000259" key="4">
    <source>
        <dbReference type="Pfam" id="PF07859"/>
    </source>
</evidence>
<dbReference type="Pfam" id="PF07859">
    <property type="entry name" value="Abhydrolase_3"/>
    <property type="match status" value="1"/>
</dbReference>
<keyword evidence="3" id="KW-0732">Signal</keyword>
<accession>A0A4V3RJ18</accession>
<feature type="chain" id="PRO_5020775714" evidence="3">
    <location>
        <begin position="25"/>
        <end position="367"/>
    </location>
</feature>
<name>A0A4V3RJ18_STEMA</name>
<gene>
    <name evidence="5" type="ORF">E5352_09840</name>
</gene>
<dbReference type="Gene3D" id="3.40.50.1820">
    <property type="entry name" value="alpha/beta hydrolase"/>
    <property type="match status" value="1"/>
</dbReference>
<dbReference type="Proteomes" id="UP000306631">
    <property type="component" value="Unassembled WGS sequence"/>
</dbReference>
<dbReference type="PANTHER" id="PTHR48081:SF30">
    <property type="entry name" value="ACETYL-HYDROLASE LIPR-RELATED"/>
    <property type="match status" value="1"/>
</dbReference>
<evidence type="ECO:0000313" key="5">
    <source>
        <dbReference type="EMBL" id="TGY34270.1"/>
    </source>
</evidence>
<dbReference type="EMBL" id="SRYW01000007">
    <property type="protein sequence ID" value="TGY34270.1"/>
    <property type="molecule type" value="Genomic_DNA"/>
</dbReference>
<evidence type="ECO:0000313" key="6">
    <source>
        <dbReference type="Proteomes" id="UP000306631"/>
    </source>
</evidence>
<dbReference type="AlphaFoldDB" id="A0A4V3RJ18"/>
<feature type="signal peptide" evidence="3">
    <location>
        <begin position="1"/>
        <end position="24"/>
    </location>
</feature>
<sequence>MHRTLLTRGFVLAACMLCAGLAAAAEPTPTTGIRHVQAFDLPVSPYLSAEATASVINAISRGDPTAKMDNPTLLKALPELRRGTEAWAEAEVAALQERYPVTLHPETWNGVRVVRVQPRSAPTSPARQRLLIELHGGAFVFGSANGLGLMEAIPLAAMTGATVVAVEYRMGPEHRFPAASEDVAAVYRAALERFPARHIGLFGCSAGGVLTGESLAWFARETLPMPGAAGLFCAGGDARYGGDTRYVAAALNDALLPHADGTLPIAEDLYYGEVDFHDPLVSPVFSDAVLAQFPPTLFITATRAAELSNVAYTHSRLVDLGRTSDLHVWDGLGHAFHLDARLPESQQAYRVMARFFARHLDMTLPEP</sequence>
<comment type="similarity">
    <text evidence="1">Belongs to the 'GDXG' lipolytic enzyme family.</text>
</comment>
<dbReference type="InterPro" id="IPR029058">
    <property type="entry name" value="AB_hydrolase_fold"/>
</dbReference>
<feature type="domain" description="Alpha/beta hydrolase fold-3" evidence="4">
    <location>
        <begin position="132"/>
        <end position="337"/>
    </location>
</feature>
<proteinExistence type="inferred from homology"/>
<dbReference type="PANTHER" id="PTHR48081">
    <property type="entry name" value="AB HYDROLASE SUPERFAMILY PROTEIN C4A8.06C"/>
    <property type="match status" value="1"/>
</dbReference>
<organism evidence="5 6">
    <name type="scientific">Stenotrophomonas maltophilia</name>
    <name type="common">Pseudomonas maltophilia</name>
    <name type="synonym">Xanthomonas maltophilia</name>
    <dbReference type="NCBI Taxonomy" id="40324"/>
    <lineage>
        <taxon>Bacteria</taxon>
        <taxon>Pseudomonadati</taxon>
        <taxon>Pseudomonadota</taxon>
        <taxon>Gammaproteobacteria</taxon>
        <taxon>Lysobacterales</taxon>
        <taxon>Lysobacteraceae</taxon>
        <taxon>Stenotrophomonas</taxon>
        <taxon>Stenotrophomonas maltophilia group</taxon>
    </lineage>
</organism>